<evidence type="ECO:0000256" key="9">
    <source>
        <dbReference type="SAM" id="Phobius"/>
    </source>
</evidence>
<keyword evidence="9" id="KW-1133">Transmembrane helix</keyword>
<evidence type="ECO:0000256" key="8">
    <source>
        <dbReference type="ARBA" id="ARBA00023284"/>
    </source>
</evidence>
<dbReference type="SUPFAM" id="SSF51905">
    <property type="entry name" value="FAD/NAD(P)-binding domain"/>
    <property type="match status" value="1"/>
</dbReference>
<comment type="cofactor">
    <cofactor evidence="1">
        <name>FAD</name>
        <dbReference type="ChEBI" id="CHEBI:57692"/>
    </cofactor>
</comment>
<evidence type="ECO:0000256" key="3">
    <source>
        <dbReference type="ARBA" id="ARBA00022630"/>
    </source>
</evidence>
<dbReference type="PRINTS" id="PR00368">
    <property type="entry name" value="FADPNR"/>
</dbReference>
<dbReference type="GO" id="GO:0050660">
    <property type="term" value="F:flavin adenine dinucleotide binding"/>
    <property type="evidence" value="ECO:0007669"/>
    <property type="project" value="TreeGrafter"/>
</dbReference>
<evidence type="ECO:0000259" key="10">
    <source>
        <dbReference type="Pfam" id="PF07992"/>
    </source>
</evidence>
<keyword evidence="4" id="KW-0274">FAD</keyword>
<evidence type="ECO:0000256" key="1">
    <source>
        <dbReference type="ARBA" id="ARBA00001974"/>
    </source>
</evidence>
<keyword evidence="6" id="KW-0560">Oxidoreductase</keyword>
<keyword evidence="5" id="KW-0521">NADP</keyword>
<dbReference type="InterPro" id="IPR023753">
    <property type="entry name" value="FAD/NAD-binding_dom"/>
</dbReference>
<comment type="similarity">
    <text evidence="2">Belongs to the class-I pyridine nucleotide-disulfide oxidoreductase family.</text>
</comment>
<evidence type="ECO:0000256" key="5">
    <source>
        <dbReference type="ARBA" id="ARBA00022857"/>
    </source>
</evidence>
<evidence type="ECO:0000256" key="4">
    <source>
        <dbReference type="ARBA" id="ARBA00022827"/>
    </source>
</evidence>
<dbReference type="Proteomes" id="UP000754644">
    <property type="component" value="Unassembled WGS sequence"/>
</dbReference>
<evidence type="ECO:0000256" key="2">
    <source>
        <dbReference type="ARBA" id="ARBA00007532"/>
    </source>
</evidence>
<feature type="transmembrane region" description="Helical" evidence="9">
    <location>
        <begin position="240"/>
        <end position="259"/>
    </location>
</feature>
<dbReference type="GO" id="GO:0003955">
    <property type="term" value="F:NAD(P)H dehydrogenase (quinone) activity"/>
    <property type="evidence" value="ECO:0007669"/>
    <property type="project" value="TreeGrafter"/>
</dbReference>
<evidence type="ECO:0000313" key="12">
    <source>
        <dbReference type="EMBL" id="NQV65645.1"/>
    </source>
</evidence>
<dbReference type="Pfam" id="PF09335">
    <property type="entry name" value="VTT_dom"/>
    <property type="match status" value="1"/>
</dbReference>
<dbReference type="InterPro" id="IPR012999">
    <property type="entry name" value="Pyr_OxRdtase_I_AS"/>
</dbReference>
<dbReference type="PANTHER" id="PTHR43014">
    <property type="entry name" value="MERCURIC REDUCTASE"/>
    <property type="match status" value="1"/>
</dbReference>
<proteinExistence type="inferred from homology"/>
<name>A0A972VWN1_9GAMM</name>
<feature type="non-terminal residue" evidence="12">
    <location>
        <position position="546"/>
    </location>
</feature>
<keyword evidence="8" id="KW-0676">Redox-active center</keyword>
<feature type="transmembrane region" description="Helical" evidence="9">
    <location>
        <begin position="83"/>
        <end position="109"/>
    </location>
</feature>
<dbReference type="InterPro" id="IPR036188">
    <property type="entry name" value="FAD/NAD-bd_sf"/>
</dbReference>
<dbReference type="PRINTS" id="PR00411">
    <property type="entry name" value="PNDRDTASEI"/>
</dbReference>
<dbReference type="Pfam" id="PF07992">
    <property type="entry name" value="Pyr_redox_2"/>
    <property type="match status" value="1"/>
</dbReference>
<dbReference type="AlphaFoldDB" id="A0A972VWN1"/>
<dbReference type="PANTHER" id="PTHR43014:SF2">
    <property type="entry name" value="MERCURIC REDUCTASE"/>
    <property type="match status" value="1"/>
</dbReference>
<keyword evidence="7" id="KW-1015">Disulfide bond</keyword>
<dbReference type="InterPro" id="IPR032816">
    <property type="entry name" value="VTT_dom"/>
</dbReference>
<organism evidence="12 13">
    <name type="scientific">SAR86 cluster bacterium</name>
    <dbReference type="NCBI Taxonomy" id="2030880"/>
    <lineage>
        <taxon>Bacteria</taxon>
        <taxon>Pseudomonadati</taxon>
        <taxon>Pseudomonadota</taxon>
        <taxon>Gammaproteobacteria</taxon>
        <taxon>SAR86 cluster</taxon>
    </lineage>
</organism>
<feature type="transmembrane region" description="Helical" evidence="9">
    <location>
        <begin position="6"/>
        <end position="28"/>
    </location>
</feature>
<comment type="caution">
    <text evidence="12">The sequence shown here is derived from an EMBL/GenBank/DDBJ whole genome shotgun (WGS) entry which is preliminary data.</text>
</comment>
<feature type="domain" description="VTT" evidence="11">
    <location>
        <begin position="71"/>
        <end position="184"/>
    </location>
</feature>
<protein>
    <submittedName>
        <fullName evidence="12">FAD-dependent oxidoreductase</fullName>
    </submittedName>
</protein>
<feature type="transmembrane region" description="Helical" evidence="9">
    <location>
        <begin position="159"/>
        <end position="180"/>
    </location>
</feature>
<keyword evidence="9" id="KW-0812">Transmembrane</keyword>
<reference evidence="12" key="1">
    <citation type="submission" date="2020-05" db="EMBL/GenBank/DDBJ databases">
        <title>Sulfur intermediates as new biogeochemical hubs in an aquatic model microbial ecosystem.</title>
        <authorList>
            <person name="Vigneron A."/>
        </authorList>
    </citation>
    <scope>NUCLEOTIDE SEQUENCE</scope>
    <source>
        <strain evidence="12">Bin.250</strain>
    </source>
</reference>
<feature type="transmembrane region" description="Helical" evidence="9">
    <location>
        <begin position="192"/>
        <end position="213"/>
    </location>
</feature>
<gene>
    <name evidence="12" type="ORF">HQ497_09805</name>
</gene>
<evidence type="ECO:0000313" key="13">
    <source>
        <dbReference type="Proteomes" id="UP000754644"/>
    </source>
</evidence>
<evidence type="ECO:0000256" key="6">
    <source>
        <dbReference type="ARBA" id="ARBA00023002"/>
    </source>
</evidence>
<feature type="transmembrane region" description="Helical" evidence="9">
    <location>
        <begin position="133"/>
        <end position="153"/>
    </location>
</feature>
<sequence length="546" mass="59027">MTKGRVALLVLIALVVAGFFAFDLGQYLTLDYIKSQQAQLDGLVASQPLVIAAAYFLIYVLVTAVSLPGAAIMTLAAGAMFGLWWGLLLVSFASTIGATLAMLVARFFLRDQVSRRFERQINGINKGVEREGAFYLFTLRLVPLFPFFAINLIMGLTKISVPVYFLVSQVGMLAGTLVFVNAGTQLAQVESLAGIISPELLLSFALLGVFPLLGKKLVDIVRARRVLARWDKPKTFDRDVIVIGAGSGGLVAALIVATVKGKVTLIEKHKMGGDCLNTGCVPSKALIRSAKLAADMDRGPALGFRKMKPDFDFADVMDRVQRIIKTIEPHDSVERFEGLGVNVAIGEAKILSPWSVEVNGQVLTTRSIIIATGAAPFVPPIKNIEAVDYLTSDNLWDIREMPGRMIVLGGGPIGTELAQALNRLGSQVTQVEMAPRIMSREDPEISLMVTASLEAEGVEVLVNHTAREVLVEKGEKGEKGEKYLLVSTSDGQEKRVAFDQLLVAVGRKANVTGFGLEELGVGITQQGTIEVDDYLRTNYLNIYAVG</sequence>
<dbReference type="GO" id="GO:0016668">
    <property type="term" value="F:oxidoreductase activity, acting on a sulfur group of donors, NAD(P) as acceptor"/>
    <property type="evidence" value="ECO:0007669"/>
    <property type="project" value="InterPro"/>
</dbReference>
<keyword evidence="9" id="KW-0472">Membrane</keyword>
<feature type="domain" description="FAD/NAD(P)-binding" evidence="10">
    <location>
        <begin position="239"/>
        <end position="546"/>
    </location>
</feature>
<feature type="transmembrane region" description="Helical" evidence="9">
    <location>
        <begin position="49"/>
        <end position="77"/>
    </location>
</feature>
<accession>A0A972VWN1</accession>
<dbReference type="GO" id="GO:0005886">
    <property type="term" value="C:plasma membrane"/>
    <property type="evidence" value="ECO:0007669"/>
    <property type="project" value="UniProtKB-ARBA"/>
</dbReference>
<evidence type="ECO:0000259" key="11">
    <source>
        <dbReference type="Pfam" id="PF09335"/>
    </source>
</evidence>
<dbReference type="EMBL" id="JABMOJ010000365">
    <property type="protein sequence ID" value="NQV65645.1"/>
    <property type="molecule type" value="Genomic_DNA"/>
</dbReference>
<dbReference type="PROSITE" id="PS00076">
    <property type="entry name" value="PYRIDINE_REDOX_1"/>
    <property type="match status" value="1"/>
</dbReference>
<keyword evidence="3" id="KW-0285">Flavoprotein</keyword>
<evidence type="ECO:0000256" key="7">
    <source>
        <dbReference type="ARBA" id="ARBA00023157"/>
    </source>
</evidence>
<dbReference type="Gene3D" id="3.50.50.60">
    <property type="entry name" value="FAD/NAD(P)-binding domain"/>
    <property type="match status" value="2"/>
</dbReference>